<dbReference type="AlphaFoldDB" id="A0A9P3CIJ5"/>
<reference evidence="1 2" key="1">
    <citation type="submission" date="2021-01" db="EMBL/GenBank/DDBJ databases">
        <title>Cercospora kikuchii MAFF 305040 whole genome shotgun sequence.</title>
        <authorList>
            <person name="Kashiwa T."/>
            <person name="Suzuki T."/>
        </authorList>
    </citation>
    <scope>NUCLEOTIDE SEQUENCE [LARGE SCALE GENOMIC DNA]</scope>
    <source>
        <strain evidence="1 2">MAFF 305040</strain>
    </source>
</reference>
<comment type="caution">
    <text evidence="1">The sequence shown here is derived from an EMBL/GenBank/DDBJ whole genome shotgun (WGS) entry which is preliminary data.</text>
</comment>
<keyword evidence="2" id="KW-1185">Reference proteome</keyword>
<gene>
    <name evidence="1" type="ORF">CKM354_000531700</name>
</gene>
<dbReference type="GeneID" id="68290892"/>
<protein>
    <submittedName>
        <fullName evidence="1">Uncharacterized protein</fullName>
    </submittedName>
</protein>
<evidence type="ECO:0000313" key="2">
    <source>
        <dbReference type="Proteomes" id="UP000825890"/>
    </source>
</evidence>
<evidence type="ECO:0000313" key="1">
    <source>
        <dbReference type="EMBL" id="GIZ42037.1"/>
    </source>
</evidence>
<sequence>MNPEIEISDWTVIEKTESRGFAVLDGVQPKDSSAALVKFSCHMRDAFSRPHGFFARACCLRGRGHSAAFSLEHKSQKVEQAIFHLQFRECALLQEHFAVIKLDLEKFVAEVRKLQFLLSRCKLWILMTDLGDRVAKNPMAADPMPLYPMTVLQENSEEDVSVMVAKIWHNKGTLVYVGRTKELG</sequence>
<dbReference type="RefSeq" id="XP_044656524.1">
    <property type="nucleotide sequence ID" value="XM_044800589.1"/>
</dbReference>
<name>A0A9P3CIJ5_9PEZI</name>
<accession>A0A9P3CIJ5</accession>
<organism evidence="1 2">
    <name type="scientific">Cercospora kikuchii</name>
    <dbReference type="NCBI Taxonomy" id="84275"/>
    <lineage>
        <taxon>Eukaryota</taxon>
        <taxon>Fungi</taxon>
        <taxon>Dikarya</taxon>
        <taxon>Ascomycota</taxon>
        <taxon>Pezizomycotina</taxon>
        <taxon>Dothideomycetes</taxon>
        <taxon>Dothideomycetidae</taxon>
        <taxon>Mycosphaerellales</taxon>
        <taxon>Mycosphaerellaceae</taxon>
        <taxon>Cercospora</taxon>
    </lineage>
</organism>
<proteinExistence type="predicted"/>
<dbReference type="Proteomes" id="UP000825890">
    <property type="component" value="Unassembled WGS sequence"/>
</dbReference>
<dbReference type="EMBL" id="BOLY01000003">
    <property type="protein sequence ID" value="GIZ42037.1"/>
    <property type="molecule type" value="Genomic_DNA"/>
</dbReference>